<comment type="caution">
    <text evidence="2">The sequence shown here is derived from an EMBL/GenBank/DDBJ whole genome shotgun (WGS) entry which is preliminary data.</text>
</comment>
<dbReference type="Proteomes" id="UP000315217">
    <property type="component" value="Unassembled WGS sequence"/>
</dbReference>
<reference evidence="2 3" key="1">
    <citation type="journal article" date="2019" name="Nat. Microbiol.">
        <title>Mediterranean grassland soil C-N compound turnover is dependent on rainfall and depth, and is mediated by genomically divergent microorganisms.</title>
        <authorList>
            <person name="Diamond S."/>
            <person name="Andeer P.F."/>
            <person name="Li Z."/>
            <person name="Crits-Christoph A."/>
            <person name="Burstein D."/>
            <person name="Anantharaman K."/>
            <person name="Lane K.R."/>
            <person name="Thomas B.C."/>
            <person name="Pan C."/>
            <person name="Northen T.R."/>
            <person name="Banfield J.F."/>
        </authorList>
    </citation>
    <scope>NUCLEOTIDE SEQUENCE [LARGE SCALE GENOMIC DNA]</scope>
    <source>
        <strain evidence="2">NP_1</strain>
    </source>
</reference>
<accession>A0A537LFY5</accession>
<protein>
    <submittedName>
        <fullName evidence="2">Uncharacterized protein</fullName>
    </submittedName>
</protein>
<name>A0A537LFY5_9BACT</name>
<evidence type="ECO:0000313" key="2">
    <source>
        <dbReference type="EMBL" id="TMJ06929.1"/>
    </source>
</evidence>
<dbReference type="AlphaFoldDB" id="A0A537LFY5"/>
<dbReference type="EMBL" id="VBAI01000305">
    <property type="protein sequence ID" value="TMJ06929.1"/>
    <property type="molecule type" value="Genomic_DNA"/>
</dbReference>
<feature type="chain" id="PRO_5022139205" evidence="1">
    <location>
        <begin position="23"/>
        <end position="203"/>
    </location>
</feature>
<evidence type="ECO:0000313" key="3">
    <source>
        <dbReference type="Proteomes" id="UP000315217"/>
    </source>
</evidence>
<sequence>MRWVALSAVVAALVSISSFGFATVFQVQPGVFDPDGTGIVTAQWIGRQGLPDDVGKANQALFLQKDGPTSANASAFAVIGGVEGLTLTELGFDYRNDGHCGAGAPRFNVTLPDGRYFFFGCVYGNPQVTESAPGWTRIRWKDGEGTVFPAGNYEWPGFGVSGVVVQSIAIVFDEGTDQGSGFAFLDNININGSLIGKPTVRTP</sequence>
<feature type="signal peptide" evidence="1">
    <location>
        <begin position="1"/>
        <end position="22"/>
    </location>
</feature>
<keyword evidence="1" id="KW-0732">Signal</keyword>
<evidence type="ECO:0000256" key="1">
    <source>
        <dbReference type="SAM" id="SignalP"/>
    </source>
</evidence>
<proteinExistence type="predicted"/>
<organism evidence="2 3">
    <name type="scientific">Candidatus Segetimicrobium genomatis</name>
    <dbReference type="NCBI Taxonomy" id="2569760"/>
    <lineage>
        <taxon>Bacteria</taxon>
        <taxon>Bacillati</taxon>
        <taxon>Candidatus Sysuimicrobiota</taxon>
        <taxon>Candidatus Sysuimicrobiia</taxon>
        <taxon>Candidatus Sysuimicrobiales</taxon>
        <taxon>Candidatus Segetimicrobiaceae</taxon>
        <taxon>Candidatus Segetimicrobium</taxon>
    </lineage>
</organism>
<gene>
    <name evidence="2" type="ORF">E6G98_14095</name>
</gene>